<evidence type="ECO:0000256" key="4">
    <source>
        <dbReference type="SAM" id="Phobius"/>
    </source>
</evidence>
<dbReference type="SUPFAM" id="SSF46689">
    <property type="entry name" value="Homeodomain-like"/>
    <property type="match status" value="2"/>
</dbReference>
<keyword evidence="7" id="KW-1185">Reference proteome</keyword>
<keyword evidence="3" id="KW-0804">Transcription</keyword>
<organism evidence="6 7">
    <name type="scientific">Paenibacillus piri</name>
    <dbReference type="NCBI Taxonomy" id="2547395"/>
    <lineage>
        <taxon>Bacteria</taxon>
        <taxon>Bacillati</taxon>
        <taxon>Bacillota</taxon>
        <taxon>Bacilli</taxon>
        <taxon>Bacillales</taxon>
        <taxon>Paenibacillaceae</taxon>
        <taxon>Paenibacillus</taxon>
    </lineage>
</organism>
<name>A0A4R5K7Q9_9BACL</name>
<keyword evidence="4" id="KW-0812">Transmembrane</keyword>
<dbReference type="InterPro" id="IPR009057">
    <property type="entry name" value="Homeodomain-like_sf"/>
</dbReference>
<dbReference type="GO" id="GO:0043565">
    <property type="term" value="F:sequence-specific DNA binding"/>
    <property type="evidence" value="ECO:0007669"/>
    <property type="project" value="InterPro"/>
</dbReference>
<evidence type="ECO:0000256" key="1">
    <source>
        <dbReference type="ARBA" id="ARBA00023015"/>
    </source>
</evidence>
<dbReference type="Proteomes" id="UP000295636">
    <property type="component" value="Unassembled WGS sequence"/>
</dbReference>
<dbReference type="InterPro" id="IPR018060">
    <property type="entry name" value="HTH_AraC"/>
</dbReference>
<dbReference type="PROSITE" id="PS01124">
    <property type="entry name" value="HTH_ARAC_FAMILY_2"/>
    <property type="match status" value="1"/>
</dbReference>
<reference evidence="6 7" key="1">
    <citation type="submission" date="2019-03" db="EMBL/GenBank/DDBJ databases">
        <title>This is whole genome sequence of Paenibacillus sp MS74 strain.</title>
        <authorList>
            <person name="Trinh H.N."/>
        </authorList>
    </citation>
    <scope>NUCLEOTIDE SEQUENCE [LARGE SCALE GENOMIC DNA]</scope>
    <source>
        <strain evidence="6 7">MS74</strain>
    </source>
</reference>
<protein>
    <submittedName>
        <fullName evidence="6">AraC family transcriptional regulator</fullName>
    </submittedName>
</protein>
<evidence type="ECO:0000313" key="7">
    <source>
        <dbReference type="Proteomes" id="UP000295636"/>
    </source>
</evidence>
<dbReference type="AlphaFoldDB" id="A0A4R5K7Q9"/>
<accession>A0A4R5K7Q9</accession>
<keyword evidence="2" id="KW-0238">DNA-binding</keyword>
<feature type="domain" description="HTH araC/xylS-type" evidence="5">
    <location>
        <begin position="700"/>
        <end position="798"/>
    </location>
</feature>
<proteinExistence type="predicted"/>
<keyword evidence="4" id="KW-1133">Transmembrane helix</keyword>
<feature type="transmembrane region" description="Helical" evidence="4">
    <location>
        <begin position="55"/>
        <end position="80"/>
    </location>
</feature>
<dbReference type="Gene3D" id="1.10.10.60">
    <property type="entry name" value="Homeodomain-like"/>
    <property type="match status" value="2"/>
</dbReference>
<comment type="caution">
    <text evidence="6">The sequence shown here is derived from an EMBL/GenBank/DDBJ whole genome shotgun (WGS) entry which is preliminary data.</text>
</comment>
<evidence type="ECO:0000259" key="5">
    <source>
        <dbReference type="PROSITE" id="PS01124"/>
    </source>
</evidence>
<dbReference type="PROSITE" id="PS00041">
    <property type="entry name" value="HTH_ARAC_FAMILY_1"/>
    <property type="match status" value="1"/>
</dbReference>
<evidence type="ECO:0000256" key="2">
    <source>
        <dbReference type="ARBA" id="ARBA00023125"/>
    </source>
</evidence>
<dbReference type="InterPro" id="IPR020449">
    <property type="entry name" value="Tscrpt_reg_AraC-type_HTH"/>
</dbReference>
<dbReference type="InterPro" id="IPR018062">
    <property type="entry name" value="HTH_AraC-typ_CS"/>
</dbReference>
<dbReference type="GO" id="GO:0003700">
    <property type="term" value="F:DNA-binding transcription factor activity"/>
    <property type="evidence" value="ECO:0007669"/>
    <property type="project" value="InterPro"/>
</dbReference>
<feature type="transmembrane region" description="Helical" evidence="4">
    <location>
        <begin position="332"/>
        <end position="352"/>
    </location>
</feature>
<dbReference type="EMBL" id="SMRT01000030">
    <property type="protein sequence ID" value="TDF91143.1"/>
    <property type="molecule type" value="Genomic_DNA"/>
</dbReference>
<dbReference type="SMART" id="SM00342">
    <property type="entry name" value="HTH_ARAC"/>
    <property type="match status" value="1"/>
</dbReference>
<evidence type="ECO:0000256" key="3">
    <source>
        <dbReference type="ARBA" id="ARBA00023163"/>
    </source>
</evidence>
<dbReference type="PANTHER" id="PTHR43280:SF10">
    <property type="entry name" value="REGULATORY PROTEIN POCR"/>
    <property type="match status" value="1"/>
</dbReference>
<keyword evidence="1" id="KW-0805">Transcription regulation</keyword>
<dbReference type="PANTHER" id="PTHR43280">
    <property type="entry name" value="ARAC-FAMILY TRANSCRIPTIONAL REGULATOR"/>
    <property type="match status" value="1"/>
</dbReference>
<gene>
    <name evidence="6" type="ORF">E1757_33475</name>
</gene>
<sequence>MYANKLRAYGMERINVQYPPDVNFKSSIVSAYFAKSCMVCHFLQRGGNMRYHRSFLYRLIIFCLALSVIPVIFLGAFSFWKSSSLIQEKVDDGSHHLLLQTQMRMEQVLKTIDHSVSQFIGSPLAYASMGQKLDISEFSTVDLLKSQLHSIQTFELGIKDILLVNIDKMWSISNDGLVRYGSREDMKALLPYGKLPHVSSWGFDIRINEGTEPREIVLVKKLPMNSLTPQGFIVTSVSVADLTKLMGQKSDFGTIYIIDEQFKVLAASDGSSQGGSLFNDKQSGELRGSSGHFTTKFGTDGVAVTYQKSDFNNWTYVSVVPLDQALMDARSIGWLTLVTCLVILVIVVLLSLGGARKIYFPILNLYQSVKDNDQEMVSGSKTDEIHFIKDRILMLKRSNMQLLNQVQVQSKDLENFFLMNLLQGRLKDREIRSKTEQYRYNLNVSWMCVCTVQIDSLENTRYGEQDKDLLLFAVNNIAVELLHEEARIASLPFEKYQVTIMGGMDGSQEQFMAGVNEQITHIQQIIAQVLDLKVSIGVSRSYTDFMYTPAAFKESLEALSYRVRLGQGAVLNIADIEPAYPVKLMFPESLAQEIAEMIKGGEVEEAYRLVDMFVDEILNRHLSSREYQMYLVQLLMDLSRPVQRKGLPFVPLYGKANLFAQLLELQTAEEIKAWFKHVIIAPIFELLEANREEHYKQLCEEVIRIVHEHIHENITLDSCSHLIHYHPDYVGRVFRKHIGINFSDYVSRLRLQLAKQMLAETNLKISEVSSRLGYNSSQNFIRYFRKLEGITPGKFREDHWDRQIRKHV</sequence>
<dbReference type="Pfam" id="PF12833">
    <property type="entry name" value="HTH_18"/>
    <property type="match status" value="1"/>
</dbReference>
<evidence type="ECO:0000313" key="6">
    <source>
        <dbReference type="EMBL" id="TDF91143.1"/>
    </source>
</evidence>
<keyword evidence="4" id="KW-0472">Membrane</keyword>
<dbReference type="OrthoDB" id="1975037at2"/>
<dbReference type="PRINTS" id="PR00032">
    <property type="entry name" value="HTHARAC"/>
</dbReference>